<feature type="region of interest" description="Disordered" evidence="8">
    <location>
        <begin position="52"/>
        <end position="117"/>
    </location>
</feature>
<dbReference type="GO" id="GO:0006354">
    <property type="term" value="P:DNA-templated transcription elongation"/>
    <property type="evidence" value="ECO:0007669"/>
    <property type="project" value="UniProtKB-UniRule"/>
</dbReference>
<comment type="caution">
    <text evidence="11">The sequence shown here is derived from an EMBL/GenBank/DDBJ whole genome shotgun (WGS) entry which is preliminary data.</text>
</comment>
<feature type="domain" description="NusG-like N-terminal" evidence="9">
    <location>
        <begin position="125"/>
        <end position="234"/>
    </location>
</feature>
<organism evidence="11 12">
    <name type="scientific">Novipirellula aureliae</name>
    <dbReference type="NCBI Taxonomy" id="2527966"/>
    <lineage>
        <taxon>Bacteria</taxon>
        <taxon>Pseudomonadati</taxon>
        <taxon>Planctomycetota</taxon>
        <taxon>Planctomycetia</taxon>
        <taxon>Pirellulales</taxon>
        <taxon>Pirellulaceae</taxon>
        <taxon>Novipirellula</taxon>
    </lineage>
</organism>
<keyword evidence="4 5" id="KW-0804">Transcription</keyword>
<dbReference type="InterPro" id="IPR043425">
    <property type="entry name" value="NusG-like"/>
</dbReference>
<dbReference type="HAMAP" id="MF_00948">
    <property type="entry name" value="NusG"/>
    <property type="match status" value="1"/>
</dbReference>
<evidence type="ECO:0000256" key="3">
    <source>
        <dbReference type="ARBA" id="ARBA00023015"/>
    </source>
</evidence>
<gene>
    <name evidence="5" type="primary">nusG</name>
    <name evidence="11" type="ORF">Q31b_27810</name>
</gene>
<dbReference type="InterPro" id="IPR001062">
    <property type="entry name" value="Transcrpt_antiterm_NusG"/>
</dbReference>
<protein>
    <recommendedName>
        <fullName evidence="5 6">Transcription termination/antitermination protein NusG</fullName>
    </recommendedName>
</protein>
<dbReference type="Gene3D" id="3.30.70.940">
    <property type="entry name" value="NusG, N-terminal domain"/>
    <property type="match status" value="1"/>
</dbReference>
<dbReference type="SUPFAM" id="SSF50104">
    <property type="entry name" value="Translation proteins SH3-like domain"/>
    <property type="match status" value="1"/>
</dbReference>
<keyword evidence="1 5" id="KW-0806">Transcription termination</keyword>
<dbReference type="Pfam" id="PF02357">
    <property type="entry name" value="NusG"/>
    <property type="match status" value="1"/>
</dbReference>
<keyword evidence="12" id="KW-1185">Reference proteome</keyword>
<name>A0A5C6DZY3_9BACT</name>
<dbReference type="GO" id="GO:0031564">
    <property type="term" value="P:transcription antitermination"/>
    <property type="evidence" value="ECO:0007669"/>
    <property type="project" value="UniProtKB-UniRule"/>
</dbReference>
<evidence type="ECO:0000256" key="7">
    <source>
        <dbReference type="RuleBase" id="RU000538"/>
    </source>
</evidence>
<dbReference type="GO" id="GO:0032784">
    <property type="term" value="P:regulation of DNA-templated transcription elongation"/>
    <property type="evidence" value="ECO:0007669"/>
    <property type="project" value="InterPro"/>
</dbReference>
<dbReference type="InterPro" id="IPR014722">
    <property type="entry name" value="Rib_uL2_dom2"/>
</dbReference>
<dbReference type="PRINTS" id="PR00338">
    <property type="entry name" value="NUSGTNSCPFCT"/>
</dbReference>
<comment type="similarity">
    <text evidence="5 7">Belongs to the NusG family.</text>
</comment>
<proteinExistence type="inferred from homology"/>
<evidence type="ECO:0000313" key="12">
    <source>
        <dbReference type="Proteomes" id="UP000315471"/>
    </source>
</evidence>
<dbReference type="SMART" id="SM00738">
    <property type="entry name" value="NGN"/>
    <property type="match status" value="1"/>
</dbReference>
<accession>A0A5C6DZY3</accession>
<feature type="region of interest" description="Disordered" evidence="8">
    <location>
        <begin position="1"/>
        <end position="31"/>
    </location>
</feature>
<evidence type="ECO:0000256" key="1">
    <source>
        <dbReference type="ARBA" id="ARBA00022472"/>
    </source>
</evidence>
<dbReference type="GO" id="GO:0006353">
    <property type="term" value="P:DNA-templated transcription termination"/>
    <property type="evidence" value="ECO:0007669"/>
    <property type="project" value="UniProtKB-UniRule"/>
</dbReference>
<evidence type="ECO:0000256" key="8">
    <source>
        <dbReference type="SAM" id="MobiDB-lite"/>
    </source>
</evidence>
<dbReference type="InterPro" id="IPR006645">
    <property type="entry name" value="NGN-like_dom"/>
</dbReference>
<keyword evidence="2 5" id="KW-0889">Transcription antitermination</keyword>
<dbReference type="Gene3D" id="2.30.30.30">
    <property type="match status" value="1"/>
</dbReference>
<dbReference type="CDD" id="cd06091">
    <property type="entry name" value="KOW_NusG"/>
    <property type="match status" value="1"/>
</dbReference>
<dbReference type="InterPro" id="IPR036735">
    <property type="entry name" value="NGN_dom_sf"/>
</dbReference>
<evidence type="ECO:0000256" key="4">
    <source>
        <dbReference type="ARBA" id="ARBA00023163"/>
    </source>
</evidence>
<dbReference type="InterPro" id="IPR008991">
    <property type="entry name" value="Translation_prot_SH3-like_sf"/>
</dbReference>
<dbReference type="CDD" id="cd09891">
    <property type="entry name" value="NGN_Bact_1"/>
    <property type="match status" value="1"/>
</dbReference>
<dbReference type="PANTHER" id="PTHR30265:SF2">
    <property type="entry name" value="TRANSCRIPTION TERMINATION_ANTITERMINATION PROTEIN NUSG"/>
    <property type="match status" value="1"/>
</dbReference>
<keyword evidence="3 5" id="KW-0805">Transcription regulation</keyword>
<evidence type="ECO:0000256" key="5">
    <source>
        <dbReference type="HAMAP-Rule" id="MF_00948"/>
    </source>
</evidence>
<comment type="function">
    <text evidence="5 7">Participates in transcription elongation, termination and antitermination.</text>
</comment>
<dbReference type="InterPro" id="IPR005824">
    <property type="entry name" value="KOW"/>
</dbReference>
<dbReference type="InterPro" id="IPR047050">
    <property type="entry name" value="NGN"/>
</dbReference>
<evidence type="ECO:0000259" key="10">
    <source>
        <dbReference type="SMART" id="SM00739"/>
    </source>
</evidence>
<dbReference type="PANTHER" id="PTHR30265">
    <property type="entry name" value="RHO-INTERACTING TRANSCRIPTION TERMINATION FACTOR NUSG"/>
    <property type="match status" value="1"/>
</dbReference>
<dbReference type="EMBL" id="SJPY01000004">
    <property type="protein sequence ID" value="TWU41337.1"/>
    <property type="molecule type" value="Genomic_DNA"/>
</dbReference>
<dbReference type="SUPFAM" id="SSF82679">
    <property type="entry name" value="N-utilization substance G protein NusG, N-terminal domain"/>
    <property type="match status" value="1"/>
</dbReference>
<dbReference type="Proteomes" id="UP000315471">
    <property type="component" value="Unassembled WGS sequence"/>
</dbReference>
<feature type="domain" description="KOW" evidence="10">
    <location>
        <begin position="249"/>
        <end position="276"/>
    </location>
</feature>
<reference evidence="11 12" key="1">
    <citation type="submission" date="2019-02" db="EMBL/GenBank/DDBJ databases">
        <title>Deep-cultivation of Planctomycetes and their phenomic and genomic characterization uncovers novel biology.</title>
        <authorList>
            <person name="Wiegand S."/>
            <person name="Jogler M."/>
            <person name="Boedeker C."/>
            <person name="Pinto D."/>
            <person name="Vollmers J."/>
            <person name="Rivas-Marin E."/>
            <person name="Kohn T."/>
            <person name="Peeters S.H."/>
            <person name="Heuer A."/>
            <person name="Rast P."/>
            <person name="Oberbeckmann S."/>
            <person name="Bunk B."/>
            <person name="Jeske O."/>
            <person name="Meyerdierks A."/>
            <person name="Storesund J.E."/>
            <person name="Kallscheuer N."/>
            <person name="Luecker S."/>
            <person name="Lage O.M."/>
            <person name="Pohl T."/>
            <person name="Merkel B.J."/>
            <person name="Hornburger P."/>
            <person name="Mueller R.-W."/>
            <person name="Bruemmer F."/>
            <person name="Labrenz M."/>
            <person name="Spormann A.M."/>
            <person name="Op Den Camp H."/>
            <person name="Overmann J."/>
            <person name="Amann R."/>
            <person name="Jetten M.S.M."/>
            <person name="Mascher T."/>
            <person name="Medema M.H."/>
            <person name="Devos D.P."/>
            <person name="Kaster A.-K."/>
            <person name="Ovreas L."/>
            <person name="Rohde M."/>
            <person name="Galperin M.Y."/>
            <person name="Jogler C."/>
        </authorList>
    </citation>
    <scope>NUCLEOTIDE SEQUENCE [LARGE SCALE GENOMIC DNA]</scope>
    <source>
        <strain evidence="11 12">Q31b</strain>
    </source>
</reference>
<evidence type="ECO:0000256" key="2">
    <source>
        <dbReference type="ARBA" id="ARBA00022814"/>
    </source>
</evidence>
<evidence type="ECO:0000313" key="11">
    <source>
        <dbReference type="EMBL" id="TWU41337.1"/>
    </source>
</evidence>
<sequence length="303" mass="33451">MSEKGGWPSPDKPKTIENVSSKGSDPPFRIKPNGILIELKIPAPSGLLSCGKIVNEADSSPNENDQEETLHDESAVVSDSLADTPLDAESLDADDESSTPTPPPPAPAPKIAKPKVDSEDQFEGVMDWYILKVAFNREDSIADALRKRVKMEGMAEFFGEIVVPTEDVATFTRDGKRRVTKRKLLPGYIMVNMIINDDTWFLVRETGGISDFTGSAGKPMPMEPSDIERFVNRPELDDEDDTPIKTAIPFKVGDRVRVKEGNFENQEGDVDAVDEANGRITVIINIFGRSVPMELDHWQVEPL</sequence>
<dbReference type="SMART" id="SM00739">
    <property type="entry name" value="KOW"/>
    <property type="match status" value="1"/>
</dbReference>
<dbReference type="NCBIfam" id="TIGR00922">
    <property type="entry name" value="nusG"/>
    <property type="match status" value="1"/>
</dbReference>
<dbReference type="AlphaFoldDB" id="A0A5C6DZY3"/>
<evidence type="ECO:0000256" key="6">
    <source>
        <dbReference type="NCBIfam" id="TIGR00922"/>
    </source>
</evidence>
<dbReference type="GO" id="GO:0005829">
    <property type="term" value="C:cytosol"/>
    <property type="evidence" value="ECO:0007669"/>
    <property type="project" value="TreeGrafter"/>
</dbReference>
<evidence type="ECO:0000259" key="9">
    <source>
        <dbReference type="SMART" id="SM00738"/>
    </source>
</evidence>